<name>A0ABY7GG13_9GAMM</name>
<evidence type="ECO:0000313" key="2">
    <source>
        <dbReference type="Proteomes" id="UP001162780"/>
    </source>
</evidence>
<organism evidence="1 2">
    <name type="scientific">Methylomonas rapida</name>
    <dbReference type="NCBI Taxonomy" id="2963939"/>
    <lineage>
        <taxon>Bacteria</taxon>
        <taxon>Pseudomonadati</taxon>
        <taxon>Pseudomonadota</taxon>
        <taxon>Gammaproteobacteria</taxon>
        <taxon>Methylococcales</taxon>
        <taxon>Methylococcaceae</taxon>
        <taxon>Methylomonas</taxon>
    </lineage>
</organism>
<gene>
    <name evidence="1" type="ORF">NM686_013595</name>
</gene>
<protein>
    <submittedName>
        <fullName evidence="1">Uncharacterized protein</fullName>
    </submittedName>
</protein>
<dbReference type="Proteomes" id="UP001162780">
    <property type="component" value="Chromosome"/>
</dbReference>
<proteinExistence type="predicted"/>
<sequence length="77" mass="9073">MMQRNEMLKRFIDAMQGIPAEIRKEQDEYRSRIDEITRVAKERDETLAMLEEQLVIDGDLPAEQRKLLLELKTLQAA</sequence>
<keyword evidence="2" id="KW-1185">Reference proteome</keyword>
<accession>A0ABY7GG13</accession>
<dbReference type="RefSeq" id="WP_255188383.1">
    <property type="nucleotide sequence ID" value="NZ_CP113517.1"/>
</dbReference>
<dbReference type="EMBL" id="CP113517">
    <property type="protein sequence ID" value="WAR43416.1"/>
    <property type="molecule type" value="Genomic_DNA"/>
</dbReference>
<evidence type="ECO:0000313" key="1">
    <source>
        <dbReference type="EMBL" id="WAR43416.1"/>
    </source>
</evidence>
<reference evidence="1" key="1">
    <citation type="submission" date="2022-11" db="EMBL/GenBank/DDBJ databases">
        <title>Methylomonas rapida sp. nov., Carotenoid-Producing Obligate Methanotrophs with High Growth Characteristics and Biotechnological Potential.</title>
        <authorList>
            <person name="Tikhonova E.N."/>
            <person name="Suleimanov R.Z."/>
            <person name="Miroshnikov K."/>
            <person name="Oshkin I.Y."/>
            <person name="Belova S.E."/>
            <person name="Danilova O.V."/>
            <person name="Ashikhmin A."/>
            <person name="Konopkin A."/>
            <person name="But S.Y."/>
            <person name="Khmelenina V.N."/>
            <person name="Kuznetsov N."/>
            <person name="Pimenov N.V."/>
            <person name="Dedysh S.N."/>
        </authorList>
    </citation>
    <scope>NUCLEOTIDE SEQUENCE</scope>
    <source>
        <strain evidence="1">MP1</strain>
    </source>
</reference>